<keyword evidence="2" id="KW-0732">Signal</keyword>
<dbReference type="PANTHER" id="PTHR30290">
    <property type="entry name" value="PERIPLASMIC BINDING COMPONENT OF ABC TRANSPORTER"/>
    <property type="match status" value="1"/>
</dbReference>
<dbReference type="InterPro" id="IPR039424">
    <property type="entry name" value="SBP_5"/>
</dbReference>
<feature type="domain" description="Solute-binding protein family 5" evidence="3">
    <location>
        <begin position="435"/>
        <end position="792"/>
    </location>
</feature>
<protein>
    <recommendedName>
        <fullName evidence="3">Solute-binding protein family 5 domain-containing protein</fullName>
    </recommendedName>
</protein>
<name>A0A6C2YKE5_9BACT</name>
<sequence length="903" mass="101290">MFSFRMSDSGRRGLAAALGMLLLACCLTLASAQEEEEAPKAPTQKPLPKVDEAPKVPVPKTTDPATPRRPVPDEGDGGPTLANEAEQASHPQVRELFRKYAIPFDELYTEKGPGMRIEPYPDTYSDLSGESITIVPLLNNGKSLPSREMKLTNVRNLRSYEKNISDEVKNFLRKQPEDFNPRLPREDQLVAAEKVLSAGVRFHLSAVESNQRRGKGWRTIFNPLDNQLRAVRQQLLQTVIERKDWQRAGELALKMGVDYPDDPEITRAIYRVELQRLVDTVRDSGDASYLSLREALQQYSRLDLLNSAKDPLVDTARNQLRARALQLVSEAKGIAESEPSNAMLKLNTAEQLDPELADLDRLRSTLKLKYPILYVGMSELPQYLSPTLARSEADRRAVELIFEGLLDRLPDPKLGYRYRPSLAARLPLGAPLVREFEIRSGSFWSDDPNAEVTAADIRGSVELYRQIAARPNATGVELLTGVAGMSRPLEFRIGLTQGVFDPLERMMFKVMPATRLLSKGQKADDVNFAAKPVGSGPFRYMGRQSDTTGREFAVFRRNPQYGRRSDRLGLPLLSEIRFFVAKSSEVPQDFRTGRLHLMLDLPSSQVGNLQSATSGLAGLVDTMTVRQPRMIHMLAVNHRRVPLQQAELRRGVSLAIDRDTVLKDVYRSGNDDWHRSLNGPFPPGTWASPSGGAPLYNAVLATTFLQEATQRTSGQVKLSLVYCAEDPADAQACVLLKSQIESASGADKPRLLLELQGVDRATYHKRIFQEHDFDLAYVRYEYPDDRFNLAWLLDRNAGGYEGRNFLGYLTDGTGAGDGDAQLAQLLREMNLRRDLPGGLMNMTGEVTRLFNERVPFIPLWQLDRHLAKHRDLEIRFGDSTELISPSQLDPSIVFQQVQTWKLK</sequence>
<dbReference type="PROSITE" id="PS51257">
    <property type="entry name" value="PROKAR_LIPOPROTEIN"/>
    <property type="match status" value="1"/>
</dbReference>
<dbReference type="InParanoid" id="A0A6C2YKE5"/>
<dbReference type="Proteomes" id="UP000464378">
    <property type="component" value="Chromosome"/>
</dbReference>
<dbReference type="AlphaFoldDB" id="A0A6C2YKE5"/>
<dbReference type="Gene3D" id="3.10.105.10">
    <property type="entry name" value="Dipeptide-binding Protein, Domain 3"/>
    <property type="match status" value="1"/>
</dbReference>
<gene>
    <name evidence="4" type="ORF">GMBLW1_25680</name>
</gene>
<dbReference type="RefSeq" id="WP_162656603.1">
    <property type="nucleotide sequence ID" value="NZ_LR593887.1"/>
</dbReference>
<dbReference type="EMBL" id="LR586016">
    <property type="protein sequence ID" value="VIP01392.1"/>
    <property type="molecule type" value="Genomic_DNA"/>
</dbReference>
<evidence type="ECO:0000256" key="2">
    <source>
        <dbReference type="SAM" id="SignalP"/>
    </source>
</evidence>
<proteinExistence type="predicted"/>
<reference evidence="4" key="1">
    <citation type="submission" date="2019-04" db="EMBL/GenBank/DDBJ databases">
        <authorList>
            <consortium name="Science for Life Laboratories"/>
        </authorList>
    </citation>
    <scope>NUCLEOTIDE SEQUENCE</scope>
    <source>
        <strain evidence="4">MBLW1</strain>
    </source>
</reference>
<accession>A0A6C2YKE5</accession>
<dbReference type="Pfam" id="PF00496">
    <property type="entry name" value="SBP_bac_5"/>
    <property type="match status" value="1"/>
</dbReference>
<dbReference type="EMBL" id="LR593887">
    <property type="protein sequence ID" value="VTR98269.1"/>
    <property type="molecule type" value="Genomic_DNA"/>
</dbReference>
<feature type="chain" id="PRO_5033534781" description="Solute-binding protein family 5 domain-containing protein" evidence="2">
    <location>
        <begin position="33"/>
        <end position="903"/>
    </location>
</feature>
<evidence type="ECO:0000256" key="1">
    <source>
        <dbReference type="SAM" id="MobiDB-lite"/>
    </source>
</evidence>
<dbReference type="GO" id="GO:1904680">
    <property type="term" value="F:peptide transmembrane transporter activity"/>
    <property type="evidence" value="ECO:0007669"/>
    <property type="project" value="TreeGrafter"/>
</dbReference>
<dbReference type="CDD" id="cd00995">
    <property type="entry name" value="PBP2_NikA_DppA_OppA_like"/>
    <property type="match status" value="1"/>
</dbReference>
<keyword evidence="5" id="KW-1185">Reference proteome</keyword>
<dbReference type="KEGG" id="tim:GMBLW1_25680"/>
<dbReference type="SUPFAM" id="SSF53850">
    <property type="entry name" value="Periplasmic binding protein-like II"/>
    <property type="match status" value="1"/>
</dbReference>
<dbReference type="InterPro" id="IPR000914">
    <property type="entry name" value="SBP_5_dom"/>
</dbReference>
<dbReference type="Gene3D" id="3.40.190.10">
    <property type="entry name" value="Periplasmic binding protein-like II"/>
    <property type="match status" value="1"/>
</dbReference>
<organism evidence="4">
    <name type="scientific">Tuwongella immobilis</name>
    <dbReference type="NCBI Taxonomy" id="692036"/>
    <lineage>
        <taxon>Bacteria</taxon>
        <taxon>Pseudomonadati</taxon>
        <taxon>Planctomycetota</taxon>
        <taxon>Planctomycetia</taxon>
        <taxon>Gemmatales</taxon>
        <taxon>Gemmataceae</taxon>
        <taxon>Tuwongella</taxon>
    </lineage>
</organism>
<evidence type="ECO:0000259" key="3">
    <source>
        <dbReference type="Pfam" id="PF00496"/>
    </source>
</evidence>
<feature type="region of interest" description="Disordered" evidence="1">
    <location>
        <begin position="36"/>
        <end position="92"/>
    </location>
</feature>
<feature type="signal peptide" evidence="2">
    <location>
        <begin position="1"/>
        <end position="32"/>
    </location>
</feature>
<evidence type="ECO:0000313" key="4">
    <source>
        <dbReference type="EMBL" id="VIP01392.1"/>
    </source>
</evidence>
<dbReference type="GO" id="GO:0015833">
    <property type="term" value="P:peptide transport"/>
    <property type="evidence" value="ECO:0007669"/>
    <property type="project" value="TreeGrafter"/>
</dbReference>
<evidence type="ECO:0000313" key="5">
    <source>
        <dbReference type="Proteomes" id="UP000464378"/>
    </source>
</evidence>